<dbReference type="EMBL" id="AK229918">
    <property type="protein sequence ID" value="BAF01746.1"/>
    <property type="molecule type" value="mRNA"/>
</dbReference>
<reference evidence="1" key="1">
    <citation type="submission" date="2006-07" db="EMBL/GenBank/DDBJ databases">
        <title>Large-scale analysis of RIKEN Arabidopsis full-length (RAFL) cDNAs.</title>
        <authorList>
            <person name="Totoki Y."/>
            <person name="Seki M."/>
            <person name="Ishida J."/>
            <person name="Nakajima M."/>
            <person name="Enju A."/>
            <person name="Morosawa T."/>
            <person name="Kamiya A."/>
            <person name="Narusaka M."/>
            <person name="Shin-i T."/>
            <person name="Nakagawa M."/>
            <person name="Sakamoto N."/>
            <person name="Oishi K."/>
            <person name="Kohara Y."/>
            <person name="Kobayashi M."/>
            <person name="Toyoda A."/>
            <person name="Sakaki Y."/>
            <person name="Sakurai T."/>
            <person name="Iida K."/>
            <person name="Akiyama K."/>
            <person name="Satou M."/>
            <person name="Toyoda T."/>
            <person name="Konagaya A."/>
            <person name="Carninci P."/>
            <person name="Kawai J."/>
            <person name="Hayashizaki Y."/>
            <person name="Shinozaki K."/>
        </authorList>
    </citation>
    <scope>NUCLEOTIDE SEQUENCE</scope>
</reference>
<dbReference type="AlphaFoldDB" id="Q0WMB0"/>
<sequence length="37" mass="4214">MYNGSNPKLDTQWAEFDVIHKAQTHRVNGTDPILSKT</sequence>
<evidence type="ECO:0000313" key="1">
    <source>
        <dbReference type="EMBL" id="BAF01746.1"/>
    </source>
</evidence>
<accession>Q0WMB0</accession>
<organism evidence="1">
    <name type="scientific">Arabidopsis thaliana</name>
    <name type="common">Mouse-ear cress</name>
    <dbReference type="NCBI Taxonomy" id="3702"/>
    <lineage>
        <taxon>Eukaryota</taxon>
        <taxon>Viridiplantae</taxon>
        <taxon>Streptophyta</taxon>
        <taxon>Embryophyta</taxon>
        <taxon>Tracheophyta</taxon>
        <taxon>Spermatophyta</taxon>
        <taxon>Magnoliopsida</taxon>
        <taxon>eudicotyledons</taxon>
        <taxon>Gunneridae</taxon>
        <taxon>Pentapetalae</taxon>
        <taxon>rosids</taxon>
        <taxon>malvids</taxon>
        <taxon>Brassicales</taxon>
        <taxon>Brassicaceae</taxon>
        <taxon>Camelineae</taxon>
        <taxon>Arabidopsis</taxon>
    </lineage>
</organism>
<name>Q0WMB0_ARATH</name>
<proteinExistence type="evidence at transcript level"/>
<protein>
    <submittedName>
        <fullName evidence="1">Uncharacterized protein</fullName>
    </submittedName>
</protein>